<dbReference type="EMBL" id="POTQ01000031">
    <property type="protein sequence ID" value="PNV57113.1"/>
    <property type="molecule type" value="Genomic_DNA"/>
</dbReference>
<dbReference type="RefSeq" id="WP_021349132.1">
    <property type="nucleotide sequence ID" value="NZ_CAXOPQ010000022.1"/>
</dbReference>
<evidence type="ECO:0000313" key="4">
    <source>
        <dbReference type="Proteomes" id="UP000236514"/>
    </source>
</evidence>
<dbReference type="OrthoDB" id="2418220at2"/>
<evidence type="ECO:0000313" key="1">
    <source>
        <dbReference type="EMBL" id="APU45153.1"/>
    </source>
</evidence>
<evidence type="ECO:0000313" key="3">
    <source>
        <dbReference type="Proteomes" id="UP000185427"/>
    </source>
</evidence>
<dbReference type="InterPro" id="IPR008003">
    <property type="entry name" value="DUF739"/>
</dbReference>
<reference evidence="2 4" key="2">
    <citation type="submission" date="2018-01" db="EMBL/GenBank/DDBJ databases">
        <title>Draft genome sequence of the feruloyl esterase-producing strain Lactobacillus fermentum CRL 1446, isolated from artisanal goat milk cheese.</title>
        <authorList>
            <person name="Abeijon Mukdsi M.C."/>
            <person name="Saavedra L."/>
            <person name="Gauffin Cano M.P."/>
            <person name="Hebert E.M."/>
            <person name="Medina R.B."/>
        </authorList>
    </citation>
    <scope>NUCLEOTIDE SEQUENCE [LARGE SCALE GENOMIC DNA]</scope>
    <source>
        <strain evidence="2 4">CRL 1446</strain>
    </source>
</reference>
<proteinExistence type="predicted"/>
<evidence type="ECO:0000313" key="2">
    <source>
        <dbReference type="EMBL" id="PNV57113.1"/>
    </source>
</evidence>
<dbReference type="Pfam" id="PF05339">
    <property type="entry name" value="DUF739"/>
    <property type="match status" value="1"/>
</dbReference>
<dbReference type="GeneID" id="83715007"/>
<name>A0A1L7GT26_LIMFE</name>
<gene>
    <name evidence="1" type="ORF">BUW47_01180</name>
    <name evidence="2" type="ORF">C1Y38_10295</name>
</gene>
<reference evidence="1 3" key="1">
    <citation type="submission" date="2016-12" db="EMBL/GenBank/DDBJ databases">
        <title>Complete Genome Sequence of Lactobacillus fermentum Strain SNUV175, a Probiotic for Treatment of Bacterial Vaginosis.</title>
        <authorList>
            <person name="Lee S."/>
            <person name="You H.J."/>
            <person name="Kwon B."/>
            <person name="Ko G."/>
        </authorList>
    </citation>
    <scope>NUCLEOTIDE SEQUENCE [LARGE SCALE GENOMIC DNA]</scope>
    <source>
        <strain evidence="1 3">SNUV175</strain>
    </source>
</reference>
<dbReference type="EMBL" id="CP019030">
    <property type="protein sequence ID" value="APU45153.1"/>
    <property type="molecule type" value="Genomic_DNA"/>
</dbReference>
<sequence>MTFDYSRLSGRIVEKFGTQYKFAQAMGLSEHSLSMKLNNKVPWKAPEIAKAIELLEVDSSQIPEYFFAL</sequence>
<protein>
    <submittedName>
        <fullName evidence="1">DUF739 domain-containing protein</fullName>
    </submittedName>
</protein>
<dbReference type="Proteomes" id="UP000185427">
    <property type="component" value="Chromosome"/>
</dbReference>
<dbReference type="Proteomes" id="UP000236514">
    <property type="component" value="Unassembled WGS sequence"/>
</dbReference>
<accession>A0A1L7GT26</accession>
<dbReference type="AlphaFoldDB" id="A0A1L7GT26"/>
<organism evidence="1 3">
    <name type="scientific">Limosilactobacillus fermentum</name>
    <name type="common">Lactobacillus fermentum</name>
    <dbReference type="NCBI Taxonomy" id="1613"/>
    <lineage>
        <taxon>Bacteria</taxon>
        <taxon>Bacillati</taxon>
        <taxon>Bacillota</taxon>
        <taxon>Bacilli</taxon>
        <taxon>Lactobacillales</taxon>
        <taxon>Lactobacillaceae</taxon>
        <taxon>Limosilactobacillus</taxon>
    </lineage>
</organism>